<feature type="region of interest" description="Disordered" evidence="1">
    <location>
        <begin position="337"/>
        <end position="358"/>
    </location>
</feature>
<organism evidence="3 4">
    <name type="scientific">Globodera rostochiensis</name>
    <name type="common">Golden nematode worm</name>
    <name type="synonym">Heterodera rostochiensis</name>
    <dbReference type="NCBI Taxonomy" id="31243"/>
    <lineage>
        <taxon>Eukaryota</taxon>
        <taxon>Metazoa</taxon>
        <taxon>Ecdysozoa</taxon>
        <taxon>Nematoda</taxon>
        <taxon>Chromadorea</taxon>
        <taxon>Rhabditida</taxon>
        <taxon>Tylenchina</taxon>
        <taxon>Tylenchomorpha</taxon>
        <taxon>Tylenchoidea</taxon>
        <taxon>Heteroderidae</taxon>
        <taxon>Heteroderinae</taxon>
        <taxon>Globodera</taxon>
    </lineage>
</organism>
<feature type="compositionally biased region" description="Low complexity" evidence="1">
    <location>
        <begin position="296"/>
        <end position="310"/>
    </location>
</feature>
<feature type="compositionally biased region" description="Polar residues" evidence="1">
    <location>
        <begin position="60"/>
        <end position="70"/>
    </location>
</feature>
<keyword evidence="3" id="KW-1185">Reference proteome</keyword>
<feature type="compositionally biased region" description="Polar residues" evidence="1">
    <location>
        <begin position="337"/>
        <end position="354"/>
    </location>
</feature>
<dbReference type="WBParaSite" id="Gr19_v10_g9329.t2">
    <property type="protein sequence ID" value="Gr19_v10_g9329.t2"/>
    <property type="gene ID" value="Gr19_v10_g9329"/>
</dbReference>
<proteinExistence type="predicted"/>
<dbReference type="InterPro" id="IPR004827">
    <property type="entry name" value="bZIP"/>
</dbReference>
<evidence type="ECO:0000256" key="1">
    <source>
        <dbReference type="SAM" id="MobiDB-lite"/>
    </source>
</evidence>
<dbReference type="AlphaFoldDB" id="A0A914ICF7"/>
<evidence type="ECO:0000259" key="2">
    <source>
        <dbReference type="PROSITE" id="PS00036"/>
    </source>
</evidence>
<feature type="region of interest" description="Disordered" evidence="1">
    <location>
        <begin position="294"/>
        <end position="318"/>
    </location>
</feature>
<reference evidence="4" key="1">
    <citation type="submission" date="2022-11" db="UniProtKB">
        <authorList>
            <consortium name="WormBaseParasite"/>
        </authorList>
    </citation>
    <scope>IDENTIFICATION</scope>
</reference>
<name>A0A914ICF7_GLORO</name>
<dbReference type="CDD" id="cd14686">
    <property type="entry name" value="bZIP"/>
    <property type="match status" value="1"/>
</dbReference>
<sequence>MWSINFFQMSADLEFTTRFKDIISTKVCGGCLRRRCDDVRGLRFKFSGKMRTKRGAIGKRNSNARASNNEQSDENSGGEMSEREQRRVISNRLSQQRYREKGNEARDLLPQLYKRIADLERENNLLKDQLWRQRDPNGYAMAQQQQKEWTTDGPTNNVEVTAPNAFPQRVMSETSIPSLFNGHQPVQRMVSNIENCVGQSPRDNEAVVAAAEWQPANVNAVAPPQGTSFKMLAAVLLVALPEHGPSSGQVANANCAPFPASPQTQYLSAGTNYGPCISPQPYSQQQLADGGQWWISSSGAQPQSPPQQQQHRCRSASITATPSAENAQILFNTSMGSNFGQSMPRQQQQHSPAESSFEAPMVHQQQHFEPAYVTNGNEQLLSGPPAPKRSSSFTDMCSSYQQMNIQETMQVHAQVNDLQYHQQPPLQQQQQQQVDGFFAPPFAYGIELDPNGPQSKVTSANQAAQFAAFDRIAMLTPINEDTPRLYLEH</sequence>
<feature type="region of interest" description="Disordered" evidence="1">
    <location>
        <begin position="53"/>
        <end position="101"/>
    </location>
</feature>
<protein>
    <submittedName>
        <fullName evidence="4">BZIP domain-containing protein</fullName>
    </submittedName>
</protein>
<dbReference type="GO" id="GO:0003700">
    <property type="term" value="F:DNA-binding transcription factor activity"/>
    <property type="evidence" value="ECO:0007669"/>
    <property type="project" value="InterPro"/>
</dbReference>
<accession>A0A914ICF7</accession>
<evidence type="ECO:0000313" key="3">
    <source>
        <dbReference type="Proteomes" id="UP000887572"/>
    </source>
</evidence>
<feature type="domain" description="BZIP" evidence="2">
    <location>
        <begin position="86"/>
        <end position="101"/>
    </location>
</feature>
<dbReference type="Proteomes" id="UP000887572">
    <property type="component" value="Unplaced"/>
</dbReference>
<evidence type="ECO:0000313" key="4">
    <source>
        <dbReference type="WBParaSite" id="Gr19_v10_g9329.t2"/>
    </source>
</evidence>
<dbReference type="PROSITE" id="PS00036">
    <property type="entry name" value="BZIP_BASIC"/>
    <property type="match status" value="1"/>
</dbReference>